<evidence type="ECO:0000256" key="3">
    <source>
        <dbReference type="PROSITE-ProRule" id="PRU00023"/>
    </source>
</evidence>
<dbReference type="PROSITE" id="PS50088">
    <property type="entry name" value="ANK_REPEAT"/>
    <property type="match status" value="7"/>
</dbReference>
<evidence type="ECO:0000313" key="7">
    <source>
        <dbReference type="Proteomes" id="UP000295620"/>
    </source>
</evidence>
<name>A0A4R6SX81_9SPHI</name>
<dbReference type="PROSITE" id="PS50297">
    <property type="entry name" value="ANK_REP_REGION"/>
    <property type="match status" value="7"/>
</dbReference>
<feature type="repeat" description="ANK" evidence="3">
    <location>
        <begin position="257"/>
        <end position="290"/>
    </location>
</feature>
<dbReference type="EMBL" id="SNYC01000004">
    <property type="protein sequence ID" value="TDQ09773.1"/>
    <property type="molecule type" value="Genomic_DNA"/>
</dbReference>
<feature type="repeat" description="ANK" evidence="3">
    <location>
        <begin position="448"/>
        <end position="481"/>
    </location>
</feature>
<feature type="signal peptide" evidence="5">
    <location>
        <begin position="1"/>
        <end position="18"/>
    </location>
</feature>
<dbReference type="AlphaFoldDB" id="A0A4R6SX81"/>
<accession>A0A4R6SX81</accession>
<dbReference type="InterPro" id="IPR002110">
    <property type="entry name" value="Ankyrin_rpt"/>
</dbReference>
<feature type="repeat" description="ANK" evidence="3">
    <location>
        <begin position="89"/>
        <end position="121"/>
    </location>
</feature>
<keyword evidence="2 3" id="KW-0040">ANK repeat</keyword>
<dbReference type="PANTHER" id="PTHR24198:SF165">
    <property type="entry name" value="ANKYRIN REPEAT-CONTAINING PROTEIN-RELATED"/>
    <property type="match status" value="1"/>
</dbReference>
<feature type="chain" id="PRO_5020421456" evidence="5">
    <location>
        <begin position="19"/>
        <end position="507"/>
    </location>
</feature>
<keyword evidence="7" id="KW-1185">Reference proteome</keyword>
<dbReference type="SUPFAM" id="SSF48403">
    <property type="entry name" value="Ankyrin repeat"/>
    <property type="match status" value="2"/>
</dbReference>
<proteinExistence type="predicted"/>
<feature type="repeat" description="ANK" evidence="3">
    <location>
        <begin position="325"/>
        <end position="357"/>
    </location>
</feature>
<keyword evidence="5" id="KW-0732">Signal</keyword>
<dbReference type="Pfam" id="PF00023">
    <property type="entry name" value="Ank"/>
    <property type="match status" value="1"/>
</dbReference>
<feature type="repeat" description="ANK" evidence="3">
    <location>
        <begin position="192"/>
        <end position="224"/>
    </location>
</feature>
<evidence type="ECO:0000256" key="2">
    <source>
        <dbReference type="ARBA" id="ARBA00023043"/>
    </source>
</evidence>
<dbReference type="Pfam" id="PF12796">
    <property type="entry name" value="Ank_2"/>
    <property type="match status" value="3"/>
</dbReference>
<organism evidence="6 7">
    <name type="scientific">Pedobacter metabolipauper</name>
    <dbReference type="NCBI Taxonomy" id="425513"/>
    <lineage>
        <taxon>Bacteria</taxon>
        <taxon>Pseudomonadati</taxon>
        <taxon>Bacteroidota</taxon>
        <taxon>Sphingobacteriia</taxon>
        <taxon>Sphingobacteriales</taxon>
        <taxon>Sphingobacteriaceae</taxon>
        <taxon>Pedobacter</taxon>
    </lineage>
</organism>
<feature type="region of interest" description="Disordered" evidence="4">
    <location>
        <begin position="375"/>
        <end position="394"/>
    </location>
</feature>
<protein>
    <submittedName>
        <fullName evidence="6">Ankyrin repeat protein</fullName>
    </submittedName>
</protein>
<dbReference type="PANTHER" id="PTHR24198">
    <property type="entry name" value="ANKYRIN REPEAT AND PROTEIN KINASE DOMAIN-CONTAINING PROTEIN"/>
    <property type="match status" value="1"/>
</dbReference>
<dbReference type="OrthoDB" id="2575953at2"/>
<evidence type="ECO:0000256" key="4">
    <source>
        <dbReference type="SAM" id="MobiDB-lite"/>
    </source>
</evidence>
<evidence type="ECO:0000313" key="6">
    <source>
        <dbReference type="EMBL" id="TDQ09773.1"/>
    </source>
</evidence>
<dbReference type="InterPro" id="IPR036770">
    <property type="entry name" value="Ankyrin_rpt-contain_sf"/>
</dbReference>
<keyword evidence="1" id="KW-0677">Repeat</keyword>
<reference evidence="6 7" key="1">
    <citation type="submission" date="2019-03" db="EMBL/GenBank/DDBJ databases">
        <title>Genomic Encyclopedia of Archaeal and Bacterial Type Strains, Phase II (KMG-II): from individual species to whole genera.</title>
        <authorList>
            <person name="Goeker M."/>
        </authorList>
    </citation>
    <scope>NUCLEOTIDE SEQUENCE [LARGE SCALE GENOMIC DNA]</scope>
    <source>
        <strain evidence="6 7">DSM 19035</strain>
    </source>
</reference>
<feature type="repeat" description="ANK" evidence="3">
    <location>
        <begin position="415"/>
        <end position="447"/>
    </location>
</feature>
<dbReference type="Proteomes" id="UP000295620">
    <property type="component" value="Unassembled WGS sequence"/>
</dbReference>
<evidence type="ECO:0000256" key="5">
    <source>
        <dbReference type="SAM" id="SignalP"/>
    </source>
</evidence>
<gene>
    <name evidence="6" type="ORF">ATK78_1932</name>
</gene>
<dbReference type="SMART" id="SM00248">
    <property type="entry name" value="ANK"/>
    <property type="match status" value="10"/>
</dbReference>
<evidence type="ECO:0000256" key="1">
    <source>
        <dbReference type="ARBA" id="ARBA00022737"/>
    </source>
</evidence>
<dbReference type="RefSeq" id="WP_133575830.1">
    <property type="nucleotide sequence ID" value="NZ_SNYC01000004.1"/>
</dbReference>
<feature type="repeat" description="ANK" evidence="3">
    <location>
        <begin position="122"/>
        <end position="156"/>
    </location>
</feature>
<dbReference type="Gene3D" id="1.25.40.20">
    <property type="entry name" value="Ankyrin repeat-containing domain"/>
    <property type="match status" value="3"/>
</dbReference>
<comment type="caution">
    <text evidence="6">The sequence shown here is derived from an EMBL/GenBank/DDBJ whole genome shotgun (WGS) entry which is preliminary data.</text>
</comment>
<sequence length="507" mass="54451">MKKLLTAIFALSSLIASAQQNTLLDASFWQGKPDMSQIKTEVEKGNNPSQFNSSSFDPVVLAINAGASTEAVKYLLSQPGNDIAKLTHDSRIYLHWAASKGNVELVEYLLSKGSKTNAVDSHGSTPLLFAASGGQQNTKIYDLFIAHGADLKKDLSQDGANVLLLAIPNDKDFVLTNYFISKGLDINSSDASGNNSFSYAARSGNIELLKTLLQKGVKANPNAMLMAAQGSRRGANTIEVYQYLESLNIKPNSIGKNGENALHAIVRKPKQEDIIQYFLSKGADVNQVDEEGNTVIMNAAAANRDTAVIGMLISRVKNINQANQKGETALTMAVRSSSPEVVSYLISKGASAKALDKKGNNLAYYVVDSYRPQSAQGANPQAARPAPNGPKPEDLDTKIKILQNAGLNVTAAQADGNTLYHIAVAKNDVSLIKRLQPLNIDINAKNKDGLTALHKAALVSKDDVLLKYLLSIGAKKDAVTNFKETAFDLASENESLTKNNVSVNFLK</sequence>